<dbReference type="Gene3D" id="3.40.190.10">
    <property type="entry name" value="Periplasmic binding protein-like II"/>
    <property type="match status" value="2"/>
</dbReference>
<evidence type="ECO:0000256" key="1">
    <source>
        <dbReference type="ARBA" id="ARBA00009437"/>
    </source>
</evidence>
<protein>
    <submittedName>
        <fullName evidence="6">Molybdate transport repressor ModE-like protein</fullName>
    </submittedName>
</protein>
<dbReference type="Proteomes" id="UP001240236">
    <property type="component" value="Unassembled WGS sequence"/>
</dbReference>
<dbReference type="FunFam" id="1.10.10.10:FF:000001">
    <property type="entry name" value="LysR family transcriptional regulator"/>
    <property type="match status" value="1"/>
</dbReference>
<dbReference type="CDD" id="cd00090">
    <property type="entry name" value="HTH_ARSR"/>
    <property type="match status" value="1"/>
</dbReference>
<evidence type="ECO:0000259" key="5">
    <source>
        <dbReference type="PROSITE" id="PS50931"/>
    </source>
</evidence>
<dbReference type="InterPro" id="IPR005119">
    <property type="entry name" value="LysR_subst-bd"/>
</dbReference>
<evidence type="ECO:0000256" key="3">
    <source>
        <dbReference type="ARBA" id="ARBA00023125"/>
    </source>
</evidence>
<dbReference type="Pfam" id="PF00126">
    <property type="entry name" value="HTH_1"/>
    <property type="match status" value="1"/>
</dbReference>
<dbReference type="EMBL" id="JAUSUZ010000001">
    <property type="protein sequence ID" value="MDQ0370325.1"/>
    <property type="molecule type" value="Genomic_DNA"/>
</dbReference>
<dbReference type="RefSeq" id="WP_307246206.1">
    <property type="nucleotide sequence ID" value="NZ_JAUSUZ010000001.1"/>
</dbReference>
<dbReference type="GO" id="GO:0032993">
    <property type="term" value="C:protein-DNA complex"/>
    <property type="evidence" value="ECO:0007669"/>
    <property type="project" value="TreeGrafter"/>
</dbReference>
<dbReference type="PANTHER" id="PTHR30346:SF29">
    <property type="entry name" value="LYSR SUBSTRATE-BINDING"/>
    <property type="match status" value="1"/>
</dbReference>
<evidence type="ECO:0000256" key="2">
    <source>
        <dbReference type="ARBA" id="ARBA00023015"/>
    </source>
</evidence>
<dbReference type="GO" id="GO:0003700">
    <property type="term" value="F:DNA-binding transcription factor activity"/>
    <property type="evidence" value="ECO:0007669"/>
    <property type="project" value="InterPro"/>
</dbReference>
<dbReference type="AlphaFoldDB" id="A0AAE3W6Q1"/>
<dbReference type="InterPro" id="IPR000847">
    <property type="entry name" value="LysR_HTH_N"/>
</dbReference>
<organism evidence="6 7">
    <name type="scientific">Catenuloplanes indicus</name>
    <dbReference type="NCBI Taxonomy" id="137267"/>
    <lineage>
        <taxon>Bacteria</taxon>
        <taxon>Bacillati</taxon>
        <taxon>Actinomycetota</taxon>
        <taxon>Actinomycetes</taxon>
        <taxon>Micromonosporales</taxon>
        <taxon>Micromonosporaceae</taxon>
        <taxon>Catenuloplanes</taxon>
    </lineage>
</organism>
<dbReference type="SUPFAM" id="SSF53850">
    <property type="entry name" value="Periplasmic binding protein-like II"/>
    <property type="match status" value="1"/>
</dbReference>
<dbReference type="SUPFAM" id="SSF46785">
    <property type="entry name" value="Winged helix' DNA-binding domain"/>
    <property type="match status" value="1"/>
</dbReference>
<comment type="caution">
    <text evidence="6">The sequence shown here is derived from an EMBL/GenBank/DDBJ whole genome shotgun (WGS) entry which is preliminary data.</text>
</comment>
<evidence type="ECO:0000313" key="7">
    <source>
        <dbReference type="Proteomes" id="UP001240236"/>
    </source>
</evidence>
<keyword evidence="4" id="KW-0804">Transcription</keyword>
<dbReference type="InterPro" id="IPR036388">
    <property type="entry name" value="WH-like_DNA-bd_sf"/>
</dbReference>
<dbReference type="InterPro" id="IPR011991">
    <property type="entry name" value="ArsR-like_HTH"/>
</dbReference>
<proteinExistence type="inferred from homology"/>
<keyword evidence="7" id="KW-1185">Reference proteome</keyword>
<keyword evidence="2" id="KW-0805">Transcription regulation</keyword>
<feature type="domain" description="HTH lysR-type" evidence="5">
    <location>
        <begin position="2"/>
        <end position="59"/>
    </location>
</feature>
<gene>
    <name evidence="6" type="ORF">J2S42_006994</name>
</gene>
<comment type="similarity">
    <text evidence="1">Belongs to the LysR transcriptional regulatory family.</text>
</comment>
<dbReference type="Gene3D" id="1.10.10.10">
    <property type="entry name" value="Winged helix-like DNA-binding domain superfamily/Winged helix DNA-binding domain"/>
    <property type="match status" value="1"/>
</dbReference>
<reference evidence="6 7" key="1">
    <citation type="submission" date="2023-07" db="EMBL/GenBank/DDBJ databases">
        <title>Sequencing the genomes of 1000 actinobacteria strains.</title>
        <authorList>
            <person name="Klenk H.-P."/>
        </authorList>
    </citation>
    <scope>NUCLEOTIDE SEQUENCE [LARGE SCALE GENOMIC DNA]</scope>
    <source>
        <strain evidence="6 7">DSM 44709</strain>
    </source>
</reference>
<accession>A0AAE3W6Q1</accession>
<dbReference type="Pfam" id="PF03466">
    <property type="entry name" value="LysR_substrate"/>
    <property type="match status" value="1"/>
</dbReference>
<keyword evidence="3" id="KW-0238">DNA-binding</keyword>
<sequence>MIDINRLRVLREVARHGSFNQAAAALRMTASAVSQHVAALERAVGAAVVERSTRGVRLTEAGRILAETADTVTAELDRATRDVRKLAGDTDRHLSVATFTSGGQRLLPAALGRFSEHHPDVLFTVMENDTEQSLPQVSAGVADLAIAYHLDGPPPDRPGLSWTPLLDDPLWAVLPAGHPLGDRDEVALGELSAERWILGCVELDDILGHHAALAGFEPVIACRGTDYVFAQSLVRAGIGVSLVPQVALAGDRGGLAVVPLRQPGPVRYVGVATPARRVRPLAAALLRALQETVAALPM</sequence>
<dbReference type="PROSITE" id="PS50931">
    <property type="entry name" value="HTH_LYSR"/>
    <property type="match status" value="1"/>
</dbReference>
<name>A0AAE3W6Q1_9ACTN</name>
<dbReference type="GO" id="GO:0003677">
    <property type="term" value="F:DNA binding"/>
    <property type="evidence" value="ECO:0007669"/>
    <property type="project" value="UniProtKB-KW"/>
</dbReference>
<evidence type="ECO:0000256" key="4">
    <source>
        <dbReference type="ARBA" id="ARBA00023163"/>
    </source>
</evidence>
<dbReference type="PANTHER" id="PTHR30346">
    <property type="entry name" value="TRANSCRIPTIONAL DUAL REGULATOR HCAR-RELATED"/>
    <property type="match status" value="1"/>
</dbReference>
<dbReference type="InterPro" id="IPR036390">
    <property type="entry name" value="WH_DNA-bd_sf"/>
</dbReference>
<evidence type="ECO:0000313" key="6">
    <source>
        <dbReference type="EMBL" id="MDQ0370325.1"/>
    </source>
</evidence>